<dbReference type="PANTHER" id="PTHR24264">
    <property type="entry name" value="TRYPSIN-RELATED"/>
    <property type="match status" value="1"/>
</dbReference>
<comment type="catalytic activity">
    <reaction evidence="8">
        <text>Preferential cleavage: Arg-|-Xaa, Lys-|-Xaa.</text>
        <dbReference type="EC" id="3.4.21.4"/>
    </reaction>
</comment>
<evidence type="ECO:0000313" key="13">
    <source>
        <dbReference type="Ensembl" id="ENSAMXP00005013251.1"/>
    </source>
</evidence>
<evidence type="ECO:0000256" key="9">
    <source>
        <dbReference type="ARBA" id="ARBA00038868"/>
    </source>
</evidence>
<keyword evidence="6 10" id="KW-1015">Disulfide bond</keyword>
<evidence type="ECO:0000256" key="2">
    <source>
        <dbReference type="ARBA" id="ARBA00022670"/>
    </source>
</evidence>
<dbReference type="InterPro" id="IPR001254">
    <property type="entry name" value="Trypsin_dom"/>
</dbReference>
<dbReference type="GO" id="GO:0005615">
    <property type="term" value="C:extracellular space"/>
    <property type="evidence" value="ECO:0007669"/>
    <property type="project" value="TreeGrafter"/>
</dbReference>
<evidence type="ECO:0000256" key="3">
    <source>
        <dbReference type="ARBA" id="ARBA00022729"/>
    </source>
</evidence>
<dbReference type="PRINTS" id="PR00722">
    <property type="entry name" value="CHYMOTRYPSIN"/>
</dbReference>
<dbReference type="SUPFAM" id="SSF57424">
    <property type="entry name" value="LDL receptor-like module"/>
    <property type="match status" value="2"/>
</dbReference>
<proteinExistence type="predicted"/>
<dbReference type="InterPro" id="IPR001314">
    <property type="entry name" value="Peptidase_S1A"/>
</dbReference>
<dbReference type="AlphaFoldDB" id="A0A8B9HJ94"/>
<dbReference type="Pfam" id="PF00057">
    <property type="entry name" value="Ldl_recept_a"/>
    <property type="match status" value="1"/>
</dbReference>
<dbReference type="GO" id="GO:0004252">
    <property type="term" value="F:serine-type endopeptidase activity"/>
    <property type="evidence" value="ECO:0007669"/>
    <property type="project" value="UniProtKB-EC"/>
</dbReference>
<dbReference type="FunFam" id="2.40.10.10:FF:000120">
    <property type="entry name" value="Putative serine protease"/>
    <property type="match status" value="1"/>
</dbReference>
<dbReference type="Gene3D" id="4.10.400.10">
    <property type="entry name" value="Low-density Lipoprotein Receptor"/>
    <property type="match status" value="2"/>
</dbReference>
<comment type="subcellular location">
    <subcellularLocation>
        <location evidence="1">Secreted</location>
        <location evidence="1">Extracellular space</location>
    </subcellularLocation>
</comment>
<accession>A0A8B9HJ94</accession>
<dbReference type="InterPro" id="IPR018114">
    <property type="entry name" value="TRYPSIN_HIS"/>
</dbReference>
<dbReference type="Ensembl" id="ENSAMXT00005014662.1">
    <property type="protein sequence ID" value="ENSAMXP00005013251.1"/>
    <property type="gene ID" value="ENSAMXG00005007075.1"/>
</dbReference>
<keyword evidence="5 11" id="KW-0720">Serine protease</keyword>
<evidence type="ECO:0000256" key="8">
    <source>
        <dbReference type="ARBA" id="ARBA00036320"/>
    </source>
</evidence>
<dbReference type="InterPro" id="IPR036055">
    <property type="entry name" value="LDL_receptor-like_sf"/>
</dbReference>
<dbReference type="EC" id="3.4.21.4" evidence="9"/>
<dbReference type="SMART" id="SM00020">
    <property type="entry name" value="Tryp_SPc"/>
    <property type="match status" value="1"/>
</dbReference>
<evidence type="ECO:0000256" key="7">
    <source>
        <dbReference type="ARBA" id="ARBA00023180"/>
    </source>
</evidence>
<evidence type="ECO:0000256" key="1">
    <source>
        <dbReference type="ARBA" id="ARBA00004239"/>
    </source>
</evidence>
<dbReference type="SUPFAM" id="SSF50494">
    <property type="entry name" value="Trypsin-like serine proteases"/>
    <property type="match status" value="1"/>
</dbReference>
<dbReference type="InterPro" id="IPR033116">
    <property type="entry name" value="TRYPSIN_SER"/>
</dbReference>
<dbReference type="SMART" id="SM00192">
    <property type="entry name" value="LDLa"/>
    <property type="match status" value="2"/>
</dbReference>
<keyword evidence="7" id="KW-0325">Glycoprotein</keyword>
<dbReference type="InterPro" id="IPR050127">
    <property type="entry name" value="Serine_Proteases_S1"/>
</dbReference>
<dbReference type="PROSITE" id="PS00134">
    <property type="entry name" value="TRYPSIN_HIS"/>
    <property type="match status" value="1"/>
</dbReference>
<name>A0A8B9HJ94_ASTMX</name>
<organism evidence="13 14">
    <name type="scientific">Astyanax mexicanus</name>
    <name type="common">Blind cave fish</name>
    <name type="synonym">Astyanax fasciatus mexicanus</name>
    <dbReference type="NCBI Taxonomy" id="7994"/>
    <lineage>
        <taxon>Eukaryota</taxon>
        <taxon>Metazoa</taxon>
        <taxon>Chordata</taxon>
        <taxon>Craniata</taxon>
        <taxon>Vertebrata</taxon>
        <taxon>Euteleostomi</taxon>
        <taxon>Actinopterygii</taxon>
        <taxon>Neopterygii</taxon>
        <taxon>Teleostei</taxon>
        <taxon>Ostariophysi</taxon>
        <taxon>Characiformes</taxon>
        <taxon>Characoidei</taxon>
        <taxon>Acestrorhamphidae</taxon>
        <taxon>Acestrorhamphinae</taxon>
        <taxon>Astyanax</taxon>
    </lineage>
</organism>
<keyword evidence="3" id="KW-0732">Signal</keyword>
<dbReference type="InterPro" id="IPR009003">
    <property type="entry name" value="Peptidase_S1_PA"/>
</dbReference>
<dbReference type="PROSITE" id="PS01209">
    <property type="entry name" value="LDLRA_1"/>
    <property type="match status" value="1"/>
</dbReference>
<dbReference type="GO" id="GO:0016020">
    <property type="term" value="C:membrane"/>
    <property type="evidence" value="ECO:0007669"/>
    <property type="project" value="InterPro"/>
</dbReference>
<dbReference type="InterPro" id="IPR043504">
    <property type="entry name" value="Peptidase_S1_PA_chymotrypsin"/>
</dbReference>
<dbReference type="PROSITE" id="PS00135">
    <property type="entry name" value="TRYPSIN_SER"/>
    <property type="match status" value="1"/>
</dbReference>
<sequence length="429" mass="47811">MLFIFSLCCRGAAATKKLKIDEIKNISLGLSQCMNVRCTGSELSLAECTLYKPRSVGNSEIAAVKCYTALEGQKCKDFTCVNSKCIQWKHICDGIDHCGDNSDEMCCKSCEKSFHCKSGVCIPYYALEDGIRDCLGGEDEVPGVNYDFFTSPAKLDFTESQLKCGIPNMEYVYRPEDNKQQKRRKRVVGGEEALPTQIQWQVAVQEDGSINCGGVYLGGCWVLTAAHCVRPKPQHFKIKFSLWKKHTKQQTSDIVPVKNIIIHESYNSRTYQNDIALVQLEELNTETECINPNPAVRSVCVPWSTLQFLPGDTCTISGWGRNKEGRSATVLKWANVSIIGDCKKYYKERLFDGMECAGDLAGSVDSCQGDSGGPLVCTDASGLSYVWGIVSWGEKCGEANYPGVYTKVAYFFEWIRFHTGWPAVTKYNH</sequence>
<protein>
    <recommendedName>
        <fullName evidence="9">trypsin</fullName>
        <ecNumber evidence="9">3.4.21.4</ecNumber>
    </recommendedName>
</protein>
<evidence type="ECO:0000256" key="10">
    <source>
        <dbReference type="PROSITE-ProRule" id="PRU00124"/>
    </source>
</evidence>
<dbReference type="Proteomes" id="UP000694621">
    <property type="component" value="Unplaced"/>
</dbReference>
<dbReference type="PANTHER" id="PTHR24264:SF83">
    <property type="entry name" value="COMPLEMENT FACTOR I"/>
    <property type="match status" value="1"/>
</dbReference>
<comment type="caution">
    <text evidence="10">Lacks conserved residue(s) required for the propagation of feature annotation.</text>
</comment>
<dbReference type="Pfam" id="PF00089">
    <property type="entry name" value="Trypsin"/>
    <property type="match status" value="1"/>
</dbReference>
<evidence type="ECO:0000256" key="4">
    <source>
        <dbReference type="ARBA" id="ARBA00022801"/>
    </source>
</evidence>
<dbReference type="CDD" id="cd00190">
    <property type="entry name" value="Tryp_SPc"/>
    <property type="match status" value="1"/>
</dbReference>
<dbReference type="PROSITE" id="PS50068">
    <property type="entry name" value="LDLRA_2"/>
    <property type="match status" value="1"/>
</dbReference>
<keyword evidence="4 11" id="KW-0378">Hydrolase</keyword>
<dbReference type="SUPFAM" id="SSF56487">
    <property type="entry name" value="SRCR-like"/>
    <property type="match status" value="1"/>
</dbReference>
<dbReference type="InterPro" id="IPR036772">
    <property type="entry name" value="SRCR-like_dom_sf"/>
</dbReference>
<evidence type="ECO:0000256" key="5">
    <source>
        <dbReference type="ARBA" id="ARBA00022825"/>
    </source>
</evidence>
<dbReference type="PROSITE" id="PS50240">
    <property type="entry name" value="TRYPSIN_DOM"/>
    <property type="match status" value="1"/>
</dbReference>
<dbReference type="InterPro" id="IPR023415">
    <property type="entry name" value="LDLR_class-A_CS"/>
</dbReference>
<feature type="disulfide bond" evidence="10">
    <location>
        <begin position="92"/>
        <end position="107"/>
    </location>
</feature>
<reference evidence="13" key="1">
    <citation type="submission" date="2025-08" db="UniProtKB">
        <authorList>
            <consortium name="Ensembl"/>
        </authorList>
    </citation>
    <scope>IDENTIFICATION</scope>
</reference>
<dbReference type="Gene3D" id="2.40.10.10">
    <property type="entry name" value="Trypsin-like serine proteases"/>
    <property type="match status" value="1"/>
</dbReference>
<dbReference type="InterPro" id="IPR002172">
    <property type="entry name" value="LDrepeatLR_classA_rpt"/>
</dbReference>
<dbReference type="GO" id="GO:0006508">
    <property type="term" value="P:proteolysis"/>
    <property type="evidence" value="ECO:0007669"/>
    <property type="project" value="UniProtKB-KW"/>
</dbReference>
<evidence type="ECO:0000259" key="12">
    <source>
        <dbReference type="PROSITE" id="PS50240"/>
    </source>
</evidence>
<feature type="disulfide bond" evidence="10">
    <location>
        <begin position="80"/>
        <end position="98"/>
    </location>
</feature>
<dbReference type="CDD" id="cd00112">
    <property type="entry name" value="LDLa"/>
    <property type="match status" value="2"/>
</dbReference>
<evidence type="ECO:0000313" key="14">
    <source>
        <dbReference type="Proteomes" id="UP000694621"/>
    </source>
</evidence>
<evidence type="ECO:0000256" key="6">
    <source>
        <dbReference type="ARBA" id="ARBA00023157"/>
    </source>
</evidence>
<evidence type="ECO:0000256" key="11">
    <source>
        <dbReference type="RuleBase" id="RU363034"/>
    </source>
</evidence>
<feature type="domain" description="Peptidase S1" evidence="12">
    <location>
        <begin position="187"/>
        <end position="420"/>
    </location>
</feature>
<keyword evidence="2 11" id="KW-0645">Protease</keyword>